<protein>
    <submittedName>
        <fullName evidence="1">Protein of unassigned function</fullName>
    </submittedName>
</protein>
<dbReference type="eggNOG" id="ENOG5032VX5">
    <property type="taxonomic scope" value="Bacteria"/>
</dbReference>
<dbReference type="STRING" id="693986.MOC_2998"/>
<name>A0A089NY52_9HYPH</name>
<evidence type="ECO:0000313" key="2">
    <source>
        <dbReference type="Proteomes" id="UP000029492"/>
    </source>
</evidence>
<dbReference type="Proteomes" id="UP000029492">
    <property type="component" value="Chromosome"/>
</dbReference>
<keyword evidence="2" id="KW-1185">Reference proteome</keyword>
<evidence type="ECO:0000313" key="1">
    <source>
        <dbReference type="EMBL" id="AIQ90753.1"/>
    </source>
</evidence>
<gene>
    <name evidence="1" type="ORF">MOC_2998</name>
</gene>
<dbReference type="AlphaFoldDB" id="A0A089NY52"/>
<organism evidence="1 2">
    <name type="scientific">Methylobacterium oryzae CBMB20</name>
    <dbReference type="NCBI Taxonomy" id="693986"/>
    <lineage>
        <taxon>Bacteria</taxon>
        <taxon>Pseudomonadati</taxon>
        <taxon>Pseudomonadota</taxon>
        <taxon>Alphaproteobacteria</taxon>
        <taxon>Hyphomicrobiales</taxon>
        <taxon>Methylobacteriaceae</taxon>
        <taxon>Methylobacterium</taxon>
    </lineage>
</organism>
<proteinExistence type="predicted"/>
<dbReference type="RefSeq" id="WP_012319545.1">
    <property type="nucleotide sequence ID" value="NZ_CP003811.1"/>
</dbReference>
<dbReference type="GeneID" id="6138629"/>
<reference evidence="1 2" key="1">
    <citation type="journal article" date="2014" name="PLoS ONE">
        <title>Genome Information of Methylobacterium oryzae, a Plant-Probiotic Methylotroph in the Phyllosphere.</title>
        <authorList>
            <person name="Kwak M.J."/>
            <person name="Jeong H."/>
            <person name="Madhaiyan M."/>
            <person name="Lee Y."/>
            <person name="Sa T.M."/>
            <person name="Oh T.K."/>
            <person name="Kim J.F."/>
        </authorList>
    </citation>
    <scope>NUCLEOTIDE SEQUENCE [LARGE SCALE GENOMIC DNA]</scope>
    <source>
        <strain evidence="1 2">CBMB20</strain>
    </source>
</reference>
<accession>A0A089NY52</accession>
<sequence length="102" mass="10806">MLLGDIIARLDDEAVADETLVRLGDLVLLGRVQEAAAVEGETAGEFAARAVRLFSVSASEEDWVSMIGVMGQTTEPGMACLRRMVEFALRPQVASPACGCGH</sequence>
<dbReference type="KEGG" id="mor:MOC_2998"/>
<dbReference type="EMBL" id="CP003811">
    <property type="protein sequence ID" value="AIQ90753.1"/>
    <property type="molecule type" value="Genomic_DNA"/>
</dbReference>
<dbReference type="HOGENOM" id="CLU_179258_0_0_5"/>